<keyword evidence="3" id="KW-0697">Rotamase</keyword>
<evidence type="ECO:0000256" key="2">
    <source>
        <dbReference type="ARBA" id="ARBA00013194"/>
    </source>
</evidence>
<dbReference type="SUPFAM" id="SSF50891">
    <property type="entry name" value="Cyclophilin-like"/>
    <property type="match status" value="1"/>
</dbReference>
<dbReference type="EC" id="5.2.1.8" evidence="2"/>
<dbReference type="InterPro" id="IPR002130">
    <property type="entry name" value="Cyclophilin-type_PPIase_dom"/>
</dbReference>
<evidence type="ECO:0000259" key="7">
    <source>
        <dbReference type="PROSITE" id="PS50072"/>
    </source>
</evidence>
<sequence precursor="true">MRFSFQPRSRRLLTAALLAVCVAGLPAPTAFAQGNLDAQLEAIRARETALDEKVVELQTQYRDADEARKKQIEAEGEQLFKDFQTNVVQQRNALMTAAQAAPQLSESVAVWAATNAFGENDYANAEQFSKKLLATAPQNRIGLNLLPASQFALQKFTEAQQNFAKAEAAGVLLPQFASFAEAAPEYAQFWAQEQATRQKQASMNLPRVVFKTTKGDVTLELFEEEAPNAVANMITLVESGFYDGVKFHRVIPNFMAQGGDPNSKNDDPTDDGRGGPGYAIDSEFNNPGARKHFRGTLSAANSGPNTAGSQFFLTHLPTPHLNGKHTVYGRVIEGQEVVDSLQIGDEIQNAEVVSKRNHQYTVKKNSNG</sequence>
<dbReference type="RefSeq" id="WP_207622024.1">
    <property type="nucleotide sequence ID" value="NZ_CP036265.1"/>
</dbReference>
<dbReference type="PROSITE" id="PS00170">
    <property type="entry name" value="CSA_PPIASE_1"/>
    <property type="match status" value="1"/>
</dbReference>
<reference evidence="8 9" key="1">
    <citation type="submission" date="2019-02" db="EMBL/GenBank/DDBJ databases">
        <title>Deep-cultivation of Planctomycetes and their phenomic and genomic characterization uncovers novel biology.</title>
        <authorList>
            <person name="Wiegand S."/>
            <person name="Jogler M."/>
            <person name="Boedeker C."/>
            <person name="Pinto D."/>
            <person name="Vollmers J."/>
            <person name="Rivas-Marin E."/>
            <person name="Kohn T."/>
            <person name="Peeters S.H."/>
            <person name="Heuer A."/>
            <person name="Rast P."/>
            <person name="Oberbeckmann S."/>
            <person name="Bunk B."/>
            <person name="Jeske O."/>
            <person name="Meyerdierks A."/>
            <person name="Storesund J.E."/>
            <person name="Kallscheuer N."/>
            <person name="Luecker S."/>
            <person name="Lage O.M."/>
            <person name="Pohl T."/>
            <person name="Merkel B.J."/>
            <person name="Hornburger P."/>
            <person name="Mueller R.-W."/>
            <person name="Bruemmer F."/>
            <person name="Labrenz M."/>
            <person name="Spormann A.M."/>
            <person name="Op den Camp H."/>
            <person name="Overmann J."/>
            <person name="Amann R."/>
            <person name="Jetten M.S.M."/>
            <person name="Mascher T."/>
            <person name="Medema M.H."/>
            <person name="Devos D.P."/>
            <person name="Kaster A.-K."/>
            <person name="Ovreas L."/>
            <person name="Rohde M."/>
            <person name="Galperin M.Y."/>
            <person name="Jogler C."/>
        </authorList>
    </citation>
    <scope>NUCLEOTIDE SEQUENCE [LARGE SCALE GENOMIC DNA]</scope>
    <source>
        <strain evidence="8 9">CA12</strain>
    </source>
</reference>
<protein>
    <recommendedName>
        <fullName evidence="2">peptidylprolyl isomerase</fullName>
        <ecNumber evidence="2">5.2.1.8</ecNumber>
    </recommendedName>
</protein>
<feature type="signal peptide" evidence="6">
    <location>
        <begin position="1"/>
        <end position="32"/>
    </location>
</feature>
<dbReference type="KEGG" id="acaf:CA12_33370"/>
<dbReference type="AlphaFoldDB" id="A0A517PCW7"/>
<evidence type="ECO:0000256" key="5">
    <source>
        <dbReference type="SAM" id="MobiDB-lite"/>
    </source>
</evidence>
<dbReference type="Pfam" id="PF00160">
    <property type="entry name" value="Pro_isomerase"/>
    <property type="match status" value="1"/>
</dbReference>
<dbReference type="Proteomes" id="UP000318741">
    <property type="component" value="Chromosome"/>
</dbReference>
<feature type="chain" id="PRO_5021983899" description="peptidylprolyl isomerase" evidence="6">
    <location>
        <begin position="33"/>
        <end position="368"/>
    </location>
</feature>
<name>A0A517PCW7_9PLAN</name>
<dbReference type="PRINTS" id="PR00153">
    <property type="entry name" value="CSAPPISMRASE"/>
</dbReference>
<dbReference type="InterPro" id="IPR020892">
    <property type="entry name" value="Cyclophilin-type_PPIase_CS"/>
</dbReference>
<feature type="region of interest" description="Disordered" evidence="5">
    <location>
        <begin position="256"/>
        <end position="277"/>
    </location>
</feature>
<evidence type="ECO:0000256" key="3">
    <source>
        <dbReference type="ARBA" id="ARBA00023110"/>
    </source>
</evidence>
<dbReference type="GO" id="GO:0003755">
    <property type="term" value="F:peptidyl-prolyl cis-trans isomerase activity"/>
    <property type="evidence" value="ECO:0007669"/>
    <property type="project" value="UniProtKB-KW"/>
</dbReference>
<accession>A0A517PCW7</accession>
<keyword evidence="6" id="KW-0732">Signal</keyword>
<evidence type="ECO:0000256" key="4">
    <source>
        <dbReference type="ARBA" id="ARBA00023235"/>
    </source>
</evidence>
<dbReference type="PANTHER" id="PTHR45625:SF4">
    <property type="entry name" value="PEPTIDYLPROLYL ISOMERASE DOMAIN AND WD REPEAT-CONTAINING PROTEIN 1"/>
    <property type="match status" value="1"/>
</dbReference>
<feature type="domain" description="PPIase cyclophilin-type" evidence="7">
    <location>
        <begin position="204"/>
        <end position="342"/>
    </location>
</feature>
<dbReference type="GO" id="GO:0006457">
    <property type="term" value="P:protein folding"/>
    <property type="evidence" value="ECO:0007669"/>
    <property type="project" value="InterPro"/>
</dbReference>
<dbReference type="InterPro" id="IPR044666">
    <property type="entry name" value="Cyclophilin_A-like"/>
</dbReference>
<dbReference type="Gene3D" id="2.40.100.10">
    <property type="entry name" value="Cyclophilin-like"/>
    <property type="match status" value="1"/>
</dbReference>
<dbReference type="CDD" id="cd00317">
    <property type="entry name" value="cyclophilin"/>
    <property type="match status" value="1"/>
</dbReference>
<proteinExistence type="inferred from homology"/>
<gene>
    <name evidence="8" type="primary">ppiB_1</name>
    <name evidence="8" type="ORF">CA12_33370</name>
</gene>
<dbReference type="PROSITE" id="PS50072">
    <property type="entry name" value="CSA_PPIASE_2"/>
    <property type="match status" value="1"/>
</dbReference>
<evidence type="ECO:0000313" key="9">
    <source>
        <dbReference type="Proteomes" id="UP000318741"/>
    </source>
</evidence>
<comment type="similarity">
    <text evidence="1">Belongs to the cyclophilin-type PPIase family.</text>
</comment>
<keyword evidence="4 8" id="KW-0413">Isomerase</keyword>
<organism evidence="8 9">
    <name type="scientific">Alienimonas californiensis</name>
    <dbReference type="NCBI Taxonomy" id="2527989"/>
    <lineage>
        <taxon>Bacteria</taxon>
        <taxon>Pseudomonadati</taxon>
        <taxon>Planctomycetota</taxon>
        <taxon>Planctomycetia</taxon>
        <taxon>Planctomycetales</taxon>
        <taxon>Planctomycetaceae</taxon>
        <taxon>Alienimonas</taxon>
    </lineage>
</organism>
<dbReference type="InterPro" id="IPR029000">
    <property type="entry name" value="Cyclophilin-like_dom_sf"/>
</dbReference>
<keyword evidence="9" id="KW-1185">Reference proteome</keyword>
<evidence type="ECO:0000256" key="6">
    <source>
        <dbReference type="SAM" id="SignalP"/>
    </source>
</evidence>
<evidence type="ECO:0000313" key="8">
    <source>
        <dbReference type="EMBL" id="QDT17224.1"/>
    </source>
</evidence>
<dbReference type="EMBL" id="CP036265">
    <property type="protein sequence ID" value="QDT17224.1"/>
    <property type="molecule type" value="Genomic_DNA"/>
</dbReference>
<evidence type="ECO:0000256" key="1">
    <source>
        <dbReference type="ARBA" id="ARBA00007365"/>
    </source>
</evidence>
<dbReference type="PANTHER" id="PTHR45625">
    <property type="entry name" value="PEPTIDYL-PROLYL CIS-TRANS ISOMERASE-RELATED"/>
    <property type="match status" value="1"/>
</dbReference>
<feature type="compositionally biased region" description="Basic and acidic residues" evidence="5">
    <location>
        <begin position="263"/>
        <end position="273"/>
    </location>
</feature>